<dbReference type="InterPro" id="IPR001584">
    <property type="entry name" value="Integrase_cat-core"/>
</dbReference>
<dbReference type="InterPro" id="IPR012337">
    <property type="entry name" value="RNaseH-like_sf"/>
</dbReference>
<evidence type="ECO:0000313" key="3">
    <source>
        <dbReference type="Proteomes" id="UP000215335"/>
    </source>
</evidence>
<dbReference type="Pfam" id="PF05380">
    <property type="entry name" value="Peptidase_A17"/>
    <property type="match status" value="2"/>
</dbReference>
<dbReference type="SUPFAM" id="SSF53098">
    <property type="entry name" value="Ribonuclease H-like"/>
    <property type="match status" value="1"/>
</dbReference>
<evidence type="ECO:0000313" key="2">
    <source>
        <dbReference type="EMBL" id="OXU16235.1"/>
    </source>
</evidence>
<dbReference type="STRING" id="543379.A0A232ED11"/>
<dbReference type="GO" id="GO:0003676">
    <property type="term" value="F:nucleic acid binding"/>
    <property type="evidence" value="ECO:0007669"/>
    <property type="project" value="InterPro"/>
</dbReference>
<dbReference type="Proteomes" id="UP000215335">
    <property type="component" value="Unassembled WGS sequence"/>
</dbReference>
<accession>A0A232ED11</accession>
<dbReference type="InterPro" id="IPR040676">
    <property type="entry name" value="DUF5641"/>
</dbReference>
<name>A0A232ED11_9HYME</name>
<dbReference type="Gene3D" id="1.10.340.70">
    <property type="match status" value="1"/>
</dbReference>
<dbReference type="Pfam" id="PF18701">
    <property type="entry name" value="DUF5641"/>
    <property type="match status" value="1"/>
</dbReference>
<dbReference type="OrthoDB" id="7550652at2759"/>
<dbReference type="Pfam" id="PF17921">
    <property type="entry name" value="Integrase_H2C2"/>
    <property type="match status" value="1"/>
</dbReference>
<proteinExistence type="predicted"/>
<protein>
    <recommendedName>
        <fullName evidence="1">Integrase catalytic domain-containing protein</fullName>
    </recommendedName>
</protein>
<dbReference type="PANTHER" id="PTHR47331">
    <property type="entry name" value="PHD-TYPE DOMAIN-CONTAINING PROTEIN"/>
    <property type="match status" value="1"/>
</dbReference>
<dbReference type="PROSITE" id="PS50994">
    <property type="entry name" value="INTEGRASE"/>
    <property type="match status" value="1"/>
</dbReference>
<dbReference type="InterPro" id="IPR041588">
    <property type="entry name" value="Integrase_H2C2"/>
</dbReference>
<dbReference type="PANTHER" id="PTHR47331:SF1">
    <property type="entry name" value="GAG-LIKE PROTEIN"/>
    <property type="match status" value="1"/>
</dbReference>
<dbReference type="Gene3D" id="3.30.420.10">
    <property type="entry name" value="Ribonuclease H-like superfamily/Ribonuclease H"/>
    <property type="match status" value="1"/>
</dbReference>
<sequence length="1108" mass="124916">MNTSSFAIWKRFPRIKWQRILWRNSSEGSFEVFRITTVTYGTACAPFLANACMLQLADDEEQTFPEAAEVLRTGRYADDFYAGGDTLDEARGLRDQIISVLALAGMQVGKWAANQEDLLRGLSAPGVDCKDTIIQEQEAVSALGLRWLAKEDAFCFSIEVSEVPSATTGTKRSILATTAKLFDPVGWLSPIIMGAKILIQNLWLQKLDWDDDVTAKQEAVSALGLRWLAKEDAFCFSIEVSEVPSATTVTKHSILSTTAKLFDPVGWLSPIIVRAKILIQNLWLQKLDWDDPVPEATSRSWMEFITQLKELEAIKIPRWIAGVVRCGYRMKRKPSQQYFWSDSKVALAWLQAHPSKWKPFIGNRVSEIMTLLPDSVWHHVKSADNPADLATRGVSPAQLQDSRLWWKGPAWLPCKVESLETTLEARNADKILGFTALVPAELTTWRKPSQQHFWSDSKVALAWLQAHPSKWKPFIGNRVSEIMTSLPDSVWHHVKSANNPADLATRGVSPAQLQSSRLWWKGPAWLSQPADDWPCKVESLETTLEARNADKILGFTALVPAELTTWVERLSSVDRIINALAYICRWRCNSKLPADERRLSFLSVAERAVGRKLMLRICQGEAFAKEIEALENKGTVSKTSSIRRLAPFLDEEGLLRVGGRLQNSYLSESEKHPVILPAKSHVTKLIISKAHKVTMHGGWSLVQSHVSREYWMVRGRNTIRQIVRRCVKCTRHNAHAVEQMMGPLPAVRVRPARPFTHTGVDFAGPFYIRASPGRGRKTTKGYVALFICLVVQAVHIEVVSDLTSAAFLAAFRRFVARRGLCKVIHSDNGTNFQGASAELRHLFDETSALSQEVAAAVAQDNVQWSFTPPRAPNFGGLWEANIKSFKRHLVRVIGDNKLTFEEFYTVGTMIESCLNSRPLCPLRSDEEEEVVLTPGNFLIGASLKAPAEPSDEEEDVVLTPGHFLIGASLKAPAEPFVETNERVSVCSRWHLLILMRNQFWRRWHKDFLNTVQQRSKWLHPNRDLQVGDVVLFKDELVPPMKWPLARIVKLYPGKDGLCRVVKIKTRTSEYKRPVNKIILLPVNEEAVTHFLQCKEITAGGEERRSKIF</sequence>
<dbReference type="InterPro" id="IPR008042">
    <property type="entry name" value="Retrotrans_Pao"/>
</dbReference>
<dbReference type="GO" id="GO:0015074">
    <property type="term" value="P:DNA integration"/>
    <property type="evidence" value="ECO:0007669"/>
    <property type="project" value="InterPro"/>
</dbReference>
<dbReference type="EMBL" id="NNAY01009460">
    <property type="protein sequence ID" value="OXU16235.1"/>
    <property type="molecule type" value="Genomic_DNA"/>
</dbReference>
<evidence type="ECO:0000259" key="1">
    <source>
        <dbReference type="PROSITE" id="PS50994"/>
    </source>
</evidence>
<organism evidence="2 3">
    <name type="scientific">Trichomalopsis sarcophagae</name>
    <dbReference type="NCBI Taxonomy" id="543379"/>
    <lineage>
        <taxon>Eukaryota</taxon>
        <taxon>Metazoa</taxon>
        <taxon>Ecdysozoa</taxon>
        <taxon>Arthropoda</taxon>
        <taxon>Hexapoda</taxon>
        <taxon>Insecta</taxon>
        <taxon>Pterygota</taxon>
        <taxon>Neoptera</taxon>
        <taxon>Endopterygota</taxon>
        <taxon>Hymenoptera</taxon>
        <taxon>Apocrita</taxon>
        <taxon>Proctotrupomorpha</taxon>
        <taxon>Chalcidoidea</taxon>
        <taxon>Pteromalidae</taxon>
        <taxon>Pteromalinae</taxon>
        <taxon>Trichomalopsis</taxon>
    </lineage>
</organism>
<reference evidence="2 3" key="1">
    <citation type="journal article" date="2017" name="Curr. Biol.">
        <title>The Evolution of Venom by Co-option of Single-Copy Genes.</title>
        <authorList>
            <person name="Martinson E.O."/>
            <person name="Mrinalini"/>
            <person name="Kelkar Y.D."/>
            <person name="Chang C.H."/>
            <person name="Werren J.H."/>
        </authorList>
    </citation>
    <scope>NUCLEOTIDE SEQUENCE [LARGE SCALE GENOMIC DNA]</scope>
    <source>
        <strain evidence="2 3">Alberta</strain>
        <tissue evidence="2">Whole body</tissue>
    </source>
</reference>
<dbReference type="AlphaFoldDB" id="A0A232ED11"/>
<comment type="caution">
    <text evidence="2">The sequence shown here is derived from an EMBL/GenBank/DDBJ whole genome shotgun (WGS) entry which is preliminary data.</text>
</comment>
<keyword evidence="3" id="KW-1185">Reference proteome</keyword>
<gene>
    <name evidence="2" type="ORF">TSAR_000002</name>
</gene>
<feature type="domain" description="Integrase catalytic" evidence="1">
    <location>
        <begin position="750"/>
        <end position="942"/>
    </location>
</feature>
<dbReference type="InterPro" id="IPR036397">
    <property type="entry name" value="RNaseH_sf"/>
</dbReference>